<reference evidence="2 3" key="1">
    <citation type="submission" date="2020-08" db="EMBL/GenBank/DDBJ databases">
        <title>Genomic Encyclopedia of Type Strains, Phase IV (KMG-IV): sequencing the most valuable type-strain genomes for metagenomic binning, comparative biology and taxonomic classification.</title>
        <authorList>
            <person name="Goeker M."/>
        </authorList>
    </citation>
    <scope>NUCLEOTIDE SEQUENCE [LARGE SCALE GENOMIC DNA]</scope>
    <source>
        <strain evidence="2 3">DSM 29853</strain>
    </source>
</reference>
<evidence type="ECO:0000313" key="2">
    <source>
        <dbReference type="EMBL" id="MBB4063927.1"/>
    </source>
</evidence>
<comment type="caution">
    <text evidence="2">The sequence shown here is derived from an EMBL/GenBank/DDBJ whole genome shotgun (WGS) entry which is preliminary data.</text>
</comment>
<evidence type="ECO:0000313" key="3">
    <source>
        <dbReference type="Proteomes" id="UP000528286"/>
    </source>
</evidence>
<feature type="region of interest" description="Disordered" evidence="1">
    <location>
        <begin position="1"/>
        <end position="20"/>
    </location>
</feature>
<sequence length="43" mass="5095">MPRQGQRGVRPRKLDAVRDRGKEPTGKISLFMIYFLFSYFMNS</sequence>
<name>A0A7W6J3A6_9HYPH</name>
<organism evidence="2 3">
    <name type="scientific">Gellertiella hungarica</name>
    <dbReference type="NCBI Taxonomy" id="1572859"/>
    <lineage>
        <taxon>Bacteria</taxon>
        <taxon>Pseudomonadati</taxon>
        <taxon>Pseudomonadota</taxon>
        <taxon>Alphaproteobacteria</taxon>
        <taxon>Hyphomicrobiales</taxon>
        <taxon>Rhizobiaceae</taxon>
        <taxon>Gellertiella</taxon>
    </lineage>
</organism>
<dbReference type="EMBL" id="JACIEZ010000002">
    <property type="protein sequence ID" value="MBB4063927.1"/>
    <property type="molecule type" value="Genomic_DNA"/>
</dbReference>
<evidence type="ECO:0000256" key="1">
    <source>
        <dbReference type="SAM" id="MobiDB-lite"/>
    </source>
</evidence>
<dbReference type="AlphaFoldDB" id="A0A7W6J3A6"/>
<keyword evidence="3" id="KW-1185">Reference proteome</keyword>
<protein>
    <submittedName>
        <fullName evidence="2">Uncharacterized protein</fullName>
    </submittedName>
</protein>
<dbReference type="Proteomes" id="UP000528286">
    <property type="component" value="Unassembled WGS sequence"/>
</dbReference>
<accession>A0A7W6J3A6</accession>
<proteinExistence type="predicted"/>
<gene>
    <name evidence="2" type="ORF">GGR23_001104</name>
</gene>